<dbReference type="SUPFAM" id="SSF53335">
    <property type="entry name" value="S-adenosyl-L-methionine-dependent methyltransferases"/>
    <property type="match status" value="1"/>
</dbReference>
<dbReference type="GO" id="GO:0008757">
    <property type="term" value="F:S-adenosylmethionine-dependent methyltransferase activity"/>
    <property type="evidence" value="ECO:0007669"/>
    <property type="project" value="InterPro"/>
</dbReference>
<evidence type="ECO:0000313" key="3">
    <source>
        <dbReference type="Proteomes" id="UP000698173"/>
    </source>
</evidence>
<protein>
    <submittedName>
        <fullName evidence="2">Methyltransferase domain-containing protein</fullName>
    </submittedName>
</protein>
<gene>
    <name evidence="2" type="ORF">K8V56_18830</name>
</gene>
<dbReference type="InterPro" id="IPR013216">
    <property type="entry name" value="Methyltransf_11"/>
</dbReference>
<dbReference type="InterPro" id="IPR029063">
    <property type="entry name" value="SAM-dependent_MTases_sf"/>
</dbReference>
<feature type="domain" description="Methyltransferase type 11" evidence="1">
    <location>
        <begin position="41"/>
        <end position="136"/>
    </location>
</feature>
<dbReference type="Proteomes" id="UP000698173">
    <property type="component" value="Unassembled WGS sequence"/>
</dbReference>
<dbReference type="GO" id="GO:0032259">
    <property type="term" value="P:methylation"/>
    <property type="evidence" value="ECO:0007669"/>
    <property type="project" value="UniProtKB-KW"/>
</dbReference>
<dbReference type="PANTHER" id="PTHR43591:SF24">
    <property type="entry name" value="2-METHOXY-6-POLYPRENYL-1,4-BENZOQUINOL METHYLASE, MITOCHONDRIAL"/>
    <property type="match status" value="1"/>
</dbReference>
<dbReference type="Gene3D" id="3.40.50.150">
    <property type="entry name" value="Vaccinia Virus protein VP39"/>
    <property type="match status" value="1"/>
</dbReference>
<reference evidence="2" key="1">
    <citation type="journal article" date="2021" name="PeerJ">
        <title>Extensive microbial diversity within the chicken gut microbiome revealed by metagenomics and culture.</title>
        <authorList>
            <person name="Gilroy R."/>
            <person name="Ravi A."/>
            <person name="Getino M."/>
            <person name="Pursley I."/>
            <person name="Horton D.L."/>
            <person name="Alikhan N.F."/>
            <person name="Baker D."/>
            <person name="Gharbi K."/>
            <person name="Hall N."/>
            <person name="Watson M."/>
            <person name="Adriaenssens E.M."/>
            <person name="Foster-Nyarko E."/>
            <person name="Jarju S."/>
            <person name="Secka A."/>
            <person name="Antonio M."/>
            <person name="Oren A."/>
            <person name="Chaudhuri R.R."/>
            <person name="La Ragione R."/>
            <person name="Hildebrand F."/>
            <person name="Pallen M.J."/>
        </authorList>
    </citation>
    <scope>NUCLEOTIDE SEQUENCE</scope>
    <source>
        <strain evidence="2">CHK171-7178</strain>
    </source>
</reference>
<dbReference type="AlphaFoldDB" id="A0A921G3C1"/>
<accession>A0A921G3C1</accession>
<keyword evidence="2" id="KW-0808">Transferase</keyword>
<evidence type="ECO:0000259" key="1">
    <source>
        <dbReference type="Pfam" id="PF08241"/>
    </source>
</evidence>
<dbReference type="CDD" id="cd02440">
    <property type="entry name" value="AdoMet_MTases"/>
    <property type="match status" value="1"/>
</dbReference>
<sequence>MFNNYLDLVAYFGIGGAHPGGFSLTQSILKDEKIQPYESVLDIGCGTGQTAAFLAQGFGCQVTAIDNHPVMLKKARERFGENASPVLVIEGDAQQLALPDNSFDLIVAESVIAFTDISKTLTELSRVLKSGGRMICIEMAAEQSLSNELRKKAYSLYGVSEILNEQEWTLKLQQAGFKQVEIIDTPSELLNTEVTDINPSKNIGMDLYDLWDEHNRFITQNHKFIGFRAFRCFLP</sequence>
<organism evidence="2 3">
    <name type="scientific">Sporosarcina psychrophila</name>
    <name type="common">Bacillus psychrophilus</name>
    <dbReference type="NCBI Taxonomy" id="1476"/>
    <lineage>
        <taxon>Bacteria</taxon>
        <taxon>Bacillati</taxon>
        <taxon>Bacillota</taxon>
        <taxon>Bacilli</taxon>
        <taxon>Bacillales</taxon>
        <taxon>Caryophanaceae</taxon>
        <taxon>Sporosarcina</taxon>
    </lineage>
</organism>
<evidence type="ECO:0000313" key="2">
    <source>
        <dbReference type="EMBL" id="HJF33827.1"/>
    </source>
</evidence>
<keyword evidence="2" id="KW-0489">Methyltransferase</keyword>
<dbReference type="Pfam" id="PF08241">
    <property type="entry name" value="Methyltransf_11"/>
    <property type="match status" value="1"/>
</dbReference>
<proteinExistence type="predicted"/>
<comment type="caution">
    <text evidence="2">The sequence shown here is derived from an EMBL/GenBank/DDBJ whole genome shotgun (WGS) entry which is preliminary data.</text>
</comment>
<dbReference type="EMBL" id="DYWT01000282">
    <property type="protein sequence ID" value="HJF33827.1"/>
    <property type="molecule type" value="Genomic_DNA"/>
</dbReference>
<reference evidence="2" key="2">
    <citation type="submission" date="2021-09" db="EMBL/GenBank/DDBJ databases">
        <authorList>
            <person name="Gilroy R."/>
        </authorList>
    </citation>
    <scope>NUCLEOTIDE SEQUENCE</scope>
    <source>
        <strain evidence="2">CHK171-7178</strain>
    </source>
</reference>
<name>A0A921G3C1_SPOPS</name>
<dbReference type="PANTHER" id="PTHR43591">
    <property type="entry name" value="METHYLTRANSFERASE"/>
    <property type="match status" value="1"/>
</dbReference>